<name>A0A7R9VDV1_9CHLO</name>
<dbReference type="GO" id="GO:0003735">
    <property type="term" value="F:structural constituent of ribosome"/>
    <property type="evidence" value="ECO:0007669"/>
    <property type="project" value="InterPro"/>
</dbReference>
<evidence type="ECO:0000256" key="3">
    <source>
        <dbReference type="ARBA" id="ARBA00023274"/>
    </source>
</evidence>
<dbReference type="Gene3D" id="3.30.390.110">
    <property type="match status" value="1"/>
</dbReference>
<dbReference type="Pfam" id="PF01778">
    <property type="entry name" value="Ribosomal_L28e"/>
    <property type="match status" value="1"/>
</dbReference>
<dbReference type="PANTHER" id="PTHR10544">
    <property type="entry name" value="60S RIBOSOMAL PROTEIN L28"/>
    <property type="match status" value="1"/>
</dbReference>
<dbReference type="InterPro" id="IPR002672">
    <property type="entry name" value="Ribosomal_eL28"/>
</dbReference>
<comment type="similarity">
    <text evidence="1">Belongs to the eukaryotic ribosomal protein eL28 family.</text>
</comment>
<dbReference type="AlphaFoldDB" id="A0A7R9VDV1"/>
<keyword evidence="3" id="KW-0687">Ribonucleoprotein</keyword>
<evidence type="ECO:0000313" key="5">
    <source>
        <dbReference type="EMBL" id="CAD8291459.1"/>
    </source>
</evidence>
<proteinExistence type="inferred from homology"/>
<keyword evidence="2" id="KW-0689">Ribosomal protein</keyword>
<evidence type="ECO:0000256" key="2">
    <source>
        <dbReference type="ARBA" id="ARBA00022980"/>
    </source>
</evidence>
<dbReference type="GO" id="GO:0005840">
    <property type="term" value="C:ribosome"/>
    <property type="evidence" value="ECO:0007669"/>
    <property type="project" value="UniProtKB-KW"/>
</dbReference>
<organism evidence="5">
    <name type="scientific">Chlamydomonas euryale</name>
    <dbReference type="NCBI Taxonomy" id="1486919"/>
    <lineage>
        <taxon>Eukaryota</taxon>
        <taxon>Viridiplantae</taxon>
        <taxon>Chlorophyta</taxon>
        <taxon>core chlorophytes</taxon>
        <taxon>Chlorophyceae</taxon>
        <taxon>CS clade</taxon>
        <taxon>Chlamydomonadales</taxon>
        <taxon>Chlamydomonadaceae</taxon>
        <taxon>Chlamydomonas</taxon>
    </lineage>
</organism>
<evidence type="ECO:0000256" key="1">
    <source>
        <dbReference type="ARBA" id="ARBA00007926"/>
    </source>
</evidence>
<dbReference type="EMBL" id="HBEC01024059">
    <property type="protein sequence ID" value="CAD8291459.1"/>
    <property type="molecule type" value="Transcribed_RNA"/>
</dbReference>
<protein>
    <recommendedName>
        <fullName evidence="4">Ribosomal eL28/Mak16 domain-containing protein</fullName>
    </recommendedName>
</protein>
<accession>A0A7R9VDV1</accession>
<gene>
    <name evidence="5" type="ORF">CEUR00632_LOCUS10963</name>
</gene>
<dbReference type="GO" id="GO:1990904">
    <property type="term" value="C:ribonucleoprotein complex"/>
    <property type="evidence" value="ECO:0007669"/>
    <property type="project" value="UniProtKB-KW"/>
</dbReference>
<dbReference type="InterPro" id="IPR029004">
    <property type="entry name" value="Ribosomal_eL28/Mak16"/>
</dbReference>
<dbReference type="GO" id="GO:0006412">
    <property type="term" value="P:translation"/>
    <property type="evidence" value="ECO:0007669"/>
    <property type="project" value="InterPro"/>
</dbReference>
<feature type="domain" description="Ribosomal eL28/Mak16" evidence="4">
    <location>
        <begin position="5"/>
        <end position="117"/>
    </location>
</feature>
<sequence>MSSALLWQVIRGGTCFTRRGLHGESFSSEAGNLKNKHCYKYSGVSNADAIDVSATEDAIALTVGRPKNANKPVASKKTQIIKKNARKALRSVGKQAASFRPDLKPAAQARAAALAKSLRVKKASKK</sequence>
<evidence type="ECO:0000259" key="4">
    <source>
        <dbReference type="Pfam" id="PF01778"/>
    </source>
</evidence>
<reference evidence="5" key="1">
    <citation type="submission" date="2021-01" db="EMBL/GenBank/DDBJ databases">
        <authorList>
            <person name="Corre E."/>
            <person name="Pelletier E."/>
            <person name="Niang G."/>
            <person name="Scheremetjew M."/>
            <person name="Finn R."/>
            <person name="Kale V."/>
            <person name="Holt S."/>
            <person name="Cochrane G."/>
            <person name="Meng A."/>
            <person name="Brown T."/>
            <person name="Cohen L."/>
        </authorList>
    </citation>
    <scope>NUCLEOTIDE SEQUENCE</scope>
    <source>
        <strain evidence="5">CCMP219</strain>
    </source>
</reference>